<protein>
    <submittedName>
        <fullName evidence="3">DUF3472 domain-containing protein</fullName>
    </submittedName>
</protein>
<reference evidence="3 4" key="1">
    <citation type="submission" date="2023-12" db="EMBL/GenBank/DDBJ databases">
        <title>Genome sequencing and assembly of bacterial species from a model synthetic community.</title>
        <authorList>
            <person name="Hogle S.L."/>
        </authorList>
    </citation>
    <scope>NUCLEOTIDE SEQUENCE [LARGE SCALE GENOMIC DNA]</scope>
    <source>
        <strain evidence="3 4">HAMBI_3031</strain>
    </source>
</reference>
<sequence length="422" mass="48031">MIKLLSFCCLSFLISVVHSQPVLLPIGGNAWTLDNSNSLRIRNNGITRWQEDNAGFAAYIRVTRPGLVKVGLETDKLSSASQLWVSISGDTKTITVNDKDTVHWAGEWVLKDSGYVAILVRGLKKTGTEYPVVRALKLEGTAITNQASYTKNNDGNFFHWGRRGPSVHMNYQLPKGVDAEWFYNEVTVPKGNDVLGSYFMANGFGEGYFGMQVNGPLERRILFSVWSPFHTDDPKAIPEDQKIKMLKKGDDVYTGEFGNEGSGGQSFLKYNWKAEDTQKFLLHVRPDGASHTIYTAYFFDQEKNNWRLVASFRRPKLATYLKRPHSFLENFNPDMGNIERKVFFGNQWVLDTNGEWHELTKATFTADNTARIGYRKDYSGGANDQRFFLRNCGFFNDYTPYNQVFERKPTGKKPQVNLEQLP</sequence>
<organism evidence="3 4">
    <name type="scientific">Niabella yanshanensis</name>
    <dbReference type="NCBI Taxonomy" id="577386"/>
    <lineage>
        <taxon>Bacteria</taxon>
        <taxon>Pseudomonadati</taxon>
        <taxon>Bacteroidota</taxon>
        <taxon>Chitinophagia</taxon>
        <taxon>Chitinophagales</taxon>
        <taxon>Chitinophagaceae</taxon>
        <taxon>Niabella</taxon>
    </lineage>
</organism>
<keyword evidence="4" id="KW-1185">Reference proteome</keyword>
<dbReference type="InterPro" id="IPR031712">
    <property type="entry name" value="DUF5077"/>
</dbReference>
<evidence type="ECO:0000256" key="1">
    <source>
        <dbReference type="SAM" id="SignalP"/>
    </source>
</evidence>
<evidence type="ECO:0000259" key="2">
    <source>
        <dbReference type="Pfam" id="PF16871"/>
    </source>
</evidence>
<feature type="chain" id="PRO_5046449035" evidence="1">
    <location>
        <begin position="20"/>
        <end position="422"/>
    </location>
</feature>
<evidence type="ECO:0000313" key="3">
    <source>
        <dbReference type="EMBL" id="WQD37793.1"/>
    </source>
</evidence>
<accession>A0ABZ0W3E7</accession>
<dbReference type="Proteomes" id="UP001325680">
    <property type="component" value="Chromosome"/>
</dbReference>
<dbReference type="EMBL" id="CP139960">
    <property type="protein sequence ID" value="WQD37793.1"/>
    <property type="molecule type" value="Genomic_DNA"/>
</dbReference>
<dbReference type="Pfam" id="PF11958">
    <property type="entry name" value="DUF3472"/>
    <property type="match status" value="1"/>
</dbReference>
<feature type="domain" description="DUF5077" evidence="2">
    <location>
        <begin position="24"/>
        <end position="142"/>
    </location>
</feature>
<gene>
    <name evidence="3" type="ORF">U0035_19175</name>
</gene>
<dbReference type="Pfam" id="PF16871">
    <property type="entry name" value="DUF5077"/>
    <property type="match status" value="1"/>
</dbReference>
<proteinExistence type="predicted"/>
<name>A0ABZ0W3E7_9BACT</name>
<evidence type="ECO:0000313" key="4">
    <source>
        <dbReference type="Proteomes" id="UP001325680"/>
    </source>
</evidence>
<dbReference type="RefSeq" id="WP_114790557.1">
    <property type="nucleotide sequence ID" value="NZ_CP139960.1"/>
</dbReference>
<dbReference type="InterPro" id="IPR021862">
    <property type="entry name" value="DUF3472"/>
</dbReference>
<keyword evidence="1" id="KW-0732">Signal</keyword>
<feature type="signal peptide" evidence="1">
    <location>
        <begin position="1"/>
        <end position="19"/>
    </location>
</feature>